<dbReference type="Pfam" id="PF00058">
    <property type="entry name" value="Ldl_recept_b"/>
    <property type="match status" value="4"/>
</dbReference>
<dbReference type="SMART" id="SM00181">
    <property type="entry name" value="EGF"/>
    <property type="match status" value="3"/>
</dbReference>
<dbReference type="Gene3D" id="2.10.70.10">
    <property type="entry name" value="Complement Module, domain 1"/>
    <property type="match status" value="11"/>
</dbReference>
<feature type="repeat" description="LDL-receptor class B" evidence="7">
    <location>
        <begin position="194"/>
        <end position="237"/>
    </location>
</feature>
<feature type="domain" description="Sushi" evidence="12">
    <location>
        <begin position="1333"/>
        <end position="1392"/>
    </location>
</feature>
<sequence length="2658" mass="289363">MAQQSGLDHVDGSRPQRSAVIGIILLLLVAAGSMCMGQDAGVGSSAGQQQQPRLVWTELRIVDRRARIQSLPADPDEYITSSVIASKYYYELTPAHWIAIASDYDDGVAFWSDANHKRIMKGGLRENATASGIFEGTSSTVDGIAVDWLANNVYWTDAAYNWIVVVDYNMTWFHIVVDDGLEKPRGVAVHPQLGYLFWTDWGTRQTIERSTLSGENRTVLADTGLYFPNGITIDYAEDKLYWTDADPSGSRLESSNLDGSNRTTLYSHPPDQGHFFDVTVFQNYIFISDWYNGIRCIRKATGDHYFALNIGGRPFGVTVHGPGVLPGTSSPCDSNPCQQLCVSDPAGFKCLCVEGYVLMPDERSCSLENATTSLAKPQILLAAQNSICYFPSNFPDLSLPRSYQRSCILANRTHMVALGLDVRRKTLFFSDFVNKTIQSVRLVDGASVELVIGGVGSAEGIAVDWLSQNLYWTDSVLDHISVSRYDGSNRRILVKDNVLKARSIAIHAGRRLMFWTEFGPPGQIERASLDGSDRRVILENFNGLNGLSIDFDEDRIYYADRVSGSIQHMDFEGNGRTRLYARDHAQFFDIDLHKDYLLWTEWNTFNGLHAINTENRRIVQSHSVSNETVYGVRVYSDDRQPDSDSVCEDNGGCQHLCLPISTGGMRCECSTGYRLHTDNRACVPALDILYDNFLFASDTYLHSIFQFNVSDPNLPYTALQLDTRTIENPVALAFDPVTAQVYWSDVVQNTIRRAYISNGSQEILFTHEHVETPDGMTIDATSRLLFWTDMGLPSIQVAHLDGSNRKILVRTDIEHPRAILADPGNGLLYWSDWGRVAKIERAWMDGTNRMVLANTSLGWPNGLVLDFQANKLYWCDAQTDKIEVLDLATMARRILVDLGPSAHPFSIALYGPHIYWSDWASKALMRADKATGANNGTAGPADFARLNGLFAYSRQDYSSFSNACIDGLANGGCSSLCLPTPNGRTCACRDGSTLAQDGISCSGIIQCRATFPHGRVQADCQRLPGSTCNVECDTGYQPSDSRISCGPNGFWDVATDSVCEQVQCPNLEVPQQVTVVACLAPHVHGNLCRFRCQAGYRRVGGDEELTCGVDGHWSGTVPTCQAVTCPALQTLPGAIFMPGTCPELASPYNTTCHVLCRQGYLLNGVASHTCQANGEWTDANRQSSCVDVSPPDFGTSCPASFNLTAPSGYEAVNATWPEPQPRDNSGQAPTLSTNVRQPLLLTEGRHSVTYHASDGAGNAAICTFMIEVTVLRCAYLGHPINGYFESCTHHLGSVCVTQCNEGFALHGSRQRVCLREDDGSMVWTGDPASCRLIECDEPDTLPNVLRECTPPYHFMVQCRFSCEVGYERIRGSEQRICMDSAQWSGSDLQCQRTTCPPLVPPEHADITCQSQENFFGDTCTFSCDDGYQLVGIATHRCLANGEWSDNDDGPFCQDIAAPHFNGTCPQDFSLLAPRGKAEAIVRWTQPVVMDNAGNQLNITSSRQPGVTLPEGLHAIVIQASDQAGNQGTCRFVVNITVVRCPLHPFPPFADYLGQRCNNYYGAQCNFSCLVGYQLSGSPSRTCEWSQRAGNPASWTGEQPVCEAVMCQMFDFPEDDMYVVGCDAKAQSLPYGSRCQTVCTEGKQPVPGSGNGQRRCTEQGTWTGENIQCEDVRCPVLTPPPFGIIAPESCTSGLSQFRTMCRYSCMPGFSLIGVSATLCLASGNWSSPEQQACQDIAAPVFNAPCPHIELYLVPDSCTNGHVVTYSPPTAEDNSGTVNVTGGEGDAMGEVWPFGIYERYFMARDPSGNTANCLLTINVLRMQCDPLLPPSHGSIVSQTCGDQSGSVAIFDCNDGYLLIGSKYLACTQEGVWNATVPLCAAVYCSPLIPPVNGTFSPAMCSASSTSYGTTCEISCAAGYGLVGGGTTSCLSNSQWSDDISGSVCTDITPPEITCPPSQSYVLPPGEATMTFTIDHPSATDNSGVAPRIRSTEHGEQNTGPGYFLYTFAAIDAAGNSQYCTTFVTVQDLEAPIVLSCPNATVVETSSLPVTLQWEEPMFDDNVGIRSIQLNPPTVGPILQWGRMEVTYTATDTSDNTNICVVVFEIVQSVECPPLQPPPHGALACENGNYCTMHCNEGYIFLDRNRPRDVYVCLASGRWNHEVGQQGMPYLPACTERTSRMRVRWERTYTFRFQHLQGSCQNQTQQIQNSFILLFMRSHFMYCQRDRENHCKLENIVVTCGDTAESRRRRRQAQPGPGSSMDISSTFAIERNETANIDSILSILNTSISDLWQEDQVTLDLPDGSTAVLNEDQSETGEVKVICGDGTVASGMVCVNCPVGTRYKLSAGTCVPCGKATYQDEEAQQSCKLCPPRTTTIGTGAFESAHCQDMCPPGQISYWGVTPCQRCPLGSYQAQHGQRGCKPCPNGMTTSVTGATSLSLCTASGVPPTVPSADTTTHAIQSALPTVPGGSPGVPGIATLTPTTLPGKPGLPSTTGQADIGILTKKPGKGGDQDNNTDGNKTSPQTANSRIIIIAVVCGVLVLVAVVIVVCLVVRSRRNGPSRRALHRPRPVSWSGSTRAMIGQDDEDDLDDPKNELDLVAIRNPVYGINDDEPCMSPLSDNNFSAFLDASSPPLIEDTGEIPKLAPPPKRVRKGGPGLLD</sequence>
<dbReference type="PROSITE" id="PS01186">
    <property type="entry name" value="EGF_2"/>
    <property type="match status" value="1"/>
</dbReference>
<feature type="domain" description="Sushi" evidence="12">
    <location>
        <begin position="1880"/>
        <end position="1944"/>
    </location>
</feature>
<feature type="domain" description="Sushi" evidence="12">
    <location>
        <begin position="1123"/>
        <end position="1187"/>
    </location>
</feature>
<evidence type="ECO:0000259" key="12">
    <source>
        <dbReference type="PROSITE" id="PS50923"/>
    </source>
</evidence>
<feature type="domain" description="Sushi" evidence="12">
    <location>
        <begin position="1538"/>
        <end position="1603"/>
    </location>
</feature>
<dbReference type="SMART" id="SM00135">
    <property type="entry name" value="LY"/>
    <property type="match status" value="14"/>
</dbReference>
<feature type="domain" description="Sushi" evidence="12">
    <location>
        <begin position="1604"/>
        <end position="1670"/>
    </location>
</feature>
<dbReference type="InterPro" id="IPR000742">
    <property type="entry name" value="EGF"/>
</dbReference>
<accession>A0A8B7YJF2</accession>
<dbReference type="InterPro" id="IPR003410">
    <property type="entry name" value="HYR_dom"/>
</dbReference>
<comment type="caution">
    <text evidence="6">Lacks conserved residue(s) required for the propagation of feature annotation.</text>
</comment>
<evidence type="ECO:0000256" key="7">
    <source>
        <dbReference type="PROSITE-ProRule" id="PRU00461"/>
    </source>
</evidence>
<keyword evidence="6" id="KW-0768">Sushi</keyword>
<feature type="domain" description="HYR" evidence="11">
    <location>
        <begin position="1943"/>
        <end position="2023"/>
    </location>
</feature>
<dbReference type="Gene3D" id="2.10.50.10">
    <property type="entry name" value="Tumor Necrosis Factor Receptor, subunit A, domain 2"/>
    <property type="match status" value="2"/>
</dbReference>
<feature type="domain" description="HYR" evidence="11">
    <location>
        <begin position="2024"/>
        <end position="2105"/>
    </location>
</feature>
<feature type="transmembrane region" description="Helical" evidence="9">
    <location>
        <begin position="2528"/>
        <end position="2551"/>
    </location>
</feature>
<feature type="domain" description="Sushi" evidence="12">
    <location>
        <begin position="2107"/>
        <end position="2173"/>
    </location>
</feature>
<dbReference type="InterPro" id="IPR011641">
    <property type="entry name" value="Tyr-kin_ephrin_A/B_rcpt-like"/>
</dbReference>
<feature type="repeat" description="LDL-receptor class B" evidence="7">
    <location>
        <begin position="468"/>
        <end position="510"/>
    </location>
</feature>
<keyword evidence="9" id="KW-0812">Transmembrane</keyword>
<evidence type="ECO:0000259" key="11">
    <source>
        <dbReference type="PROSITE" id="PS50825"/>
    </source>
</evidence>
<evidence type="ECO:0000256" key="10">
    <source>
        <dbReference type="SAM" id="SignalP"/>
    </source>
</evidence>
<evidence type="ECO:0000256" key="9">
    <source>
        <dbReference type="SAM" id="Phobius"/>
    </source>
</evidence>
<feature type="domain" description="Sushi" evidence="12">
    <location>
        <begin position="1671"/>
        <end position="1734"/>
    </location>
</feature>
<dbReference type="GO" id="GO:0005509">
    <property type="term" value="F:calcium ion binding"/>
    <property type="evidence" value="ECO:0007669"/>
    <property type="project" value="InterPro"/>
</dbReference>
<dbReference type="PANTHER" id="PTHR46513">
    <property type="entry name" value="VITELLOGENIN RECEPTOR-LIKE PROTEIN-RELATED-RELATED"/>
    <property type="match status" value="1"/>
</dbReference>
<dbReference type="SMART" id="SM01411">
    <property type="entry name" value="Ephrin_rec_like"/>
    <property type="match status" value="2"/>
</dbReference>
<evidence type="ECO:0000313" key="14">
    <source>
        <dbReference type="RefSeq" id="XP_022093383.1"/>
    </source>
</evidence>
<dbReference type="FunFam" id="2.120.10.30:FF:000241">
    <property type="entry name" value="Low-density lipoprotein receptor-related protein 6"/>
    <property type="match status" value="2"/>
</dbReference>
<dbReference type="CDD" id="cd00033">
    <property type="entry name" value="CCP"/>
    <property type="match status" value="10"/>
</dbReference>
<name>A0A8B7YJF2_ACAPL</name>
<feature type="domain" description="HYR" evidence="11">
    <location>
        <begin position="1186"/>
        <end position="1270"/>
    </location>
</feature>
<keyword evidence="5" id="KW-0325">Glycoprotein</keyword>
<keyword evidence="3" id="KW-0677">Repeat</keyword>
<feature type="domain" description="Sushi" evidence="12">
    <location>
        <begin position="1271"/>
        <end position="1332"/>
    </location>
</feature>
<dbReference type="InterPro" id="IPR000436">
    <property type="entry name" value="Sushi_SCR_CCP_dom"/>
</dbReference>
<keyword evidence="9" id="KW-1133">Transmembrane helix</keyword>
<dbReference type="RefSeq" id="XP_022093383.1">
    <property type="nucleotide sequence ID" value="XM_022237691.1"/>
</dbReference>
<dbReference type="InterPro" id="IPR000033">
    <property type="entry name" value="LDLR_classB_rpt"/>
</dbReference>
<dbReference type="KEGG" id="aplc:110980748"/>
<feature type="compositionally biased region" description="Low complexity" evidence="8">
    <location>
        <begin position="2480"/>
        <end position="2493"/>
    </location>
</feature>
<evidence type="ECO:0000256" key="6">
    <source>
        <dbReference type="PROSITE-ProRule" id="PRU00302"/>
    </source>
</evidence>
<feature type="region of interest" description="Disordered" evidence="8">
    <location>
        <begin position="2628"/>
        <end position="2658"/>
    </location>
</feature>
<feature type="domain" description="Sushi" evidence="12">
    <location>
        <begin position="1820"/>
        <end position="1879"/>
    </location>
</feature>
<dbReference type="SUPFAM" id="SSF57196">
    <property type="entry name" value="EGF/Laminin"/>
    <property type="match status" value="1"/>
</dbReference>
<feature type="compositionally biased region" description="Basic residues" evidence="8">
    <location>
        <begin position="2557"/>
        <end position="2567"/>
    </location>
</feature>
<feature type="region of interest" description="Disordered" evidence="8">
    <location>
        <begin position="2557"/>
        <end position="2588"/>
    </location>
</feature>
<dbReference type="InterPro" id="IPR011042">
    <property type="entry name" value="6-blade_b-propeller_TolB-like"/>
</dbReference>
<feature type="domain" description="Sushi" evidence="12">
    <location>
        <begin position="1005"/>
        <end position="1061"/>
    </location>
</feature>
<keyword evidence="2 10" id="KW-0732">Signal</keyword>
<feature type="repeat" description="LDL-receptor class B" evidence="7">
    <location>
        <begin position="826"/>
        <end position="869"/>
    </location>
</feature>
<feature type="domain" description="HYR" evidence="11">
    <location>
        <begin position="1733"/>
        <end position="1819"/>
    </location>
</feature>
<dbReference type="PANTHER" id="PTHR46513:SF44">
    <property type="entry name" value="LDL RECEPTOR RELATED PROTEIN 4"/>
    <property type="match status" value="1"/>
</dbReference>
<dbReference type="SUPFAM" id="SSF57184">
    <property type="entry name" value="Growth factor receptor domain"/>
    <property type="match status" value="2"/>
</dbReference>
<dbReference type="PROSITE" id="PS50923">
    <property type="entry name" value="SUSHI"/>
    <property type="match status" value="12"/>
</dbReference>
<feature type="repeat" description="LDL-receptor class B" evidence="7">
    <location>
        <begin position="511"/>
        <end position="553"/>
    </location>
</feature>
<dbReference type="SMART" id="SM00032">
    <property type="entry name" value="CCP"/>
    <property type="match status" value="12"/>
</dbReference>
<keyword evidence="13" id="KW-1185">Reference proteome</keyword>
<feature type="repeat" description="LDL-receptor class B" evidence="7">
    <location>
        <begin position="739"/>
        <end position="782"/>
    </location>
</feature>
<dbReference type="PROSITE" id="PS51120">
    <property type="entry name" value="LDLRB"/>
    <property type="match status" value="8"/>
</dbReference>
<feature type="domain" description="Sushi" evidence="12">
    <location>
        <begin position="1393"/>
        <end position="1454"/>
    </location>
</feature>
<feature type="signal peptide" evidence="10">
    <location>
        <begin position="1"/>
        <end position="37"/>
    </location>
</feature>
<dbReference type="Pfam" id="PF14670">
    <property type="entry name" value="FXa_inhibition"/>
    <property type="match status" value="2"/>
</dbReference>
<organism evidence="13 14">
    <name type="scientific">Acanthaster planci</name>
    <name type="common">Crown-of-thorns starfish</name>
    <dbReference type="NCBI Taxonomy" id="133434"/>
    <lineage>
        <taxon>Eukaryota</taxon>
        <taxon>Metazoa</taxon>
        <taxon>Echinodermata</taxon>
        <taxon>Eleutherozoa</taxon>
        <taxon>Asterozoa</taxon>
        <taxon>Asteroidea</taxon>
        <taxon>Valvatacea</taxon>
        <taxon>Valvatida</taxon>
        <taxon>Acanthasteridae</taxon>
        <taxon>Acanthaster</taxon>
    </lineage>
</organism>
<keyword evidence="9" id="KW-0472">Membrane</keyword>
<dbReference type="OrthoDB" id="9990982at2759"/>
<dbReference type="InterPro" id="IPR001881">
    <property type="entry name" value="EGF-like_Ca-bd_dom"/>
</dbReference>
<evidence type="ECO:0000256" key="5">
    <source>
        <dbReference type="ARBA" id="ARBA00023180"/>
    </source>
</evidence>
<feature type="repeat" description="LDL-receptor class B" evidence="7">
    <location>
        <begin position="870"/>
        <end position="913"/>
    </location>
</feature>
<dbReference type="InterPro" id="IPR009030">
    <property type="entry name" value="Growth_fac_rcpt_cys_sf"/>
</dbReference>
<feature type="region of interest" description="Disordered" evidence="8">
    <location>
        <begin position="2480"/>
        <end position="2522"/>
    </location>
</feature>
<evidence type="ECO:0000256" key="3">
    <source>
        <dbReference type="ARBA" id="ARBA00022737"/>
    </source>
</evidence>
<dbReference type="Pfam" id="PF02494">
    <property type="entry name" value="HYR"/>
    <property type="match status" value="5"/>
</dbReference>
<feature type="disulfide bond" evidence="6">
    <location>
        <begin position="1850"/>
        <end position="1877"/>
    </location>
</feature>
<evidence type="ECO:0000313" key="13">
    <source>
        <dbReference type="Proteomes" id="UP000694845"/>
    </source>
</evidence>
<dbReference type="GeneID" id="110980748"/>
<dbReference type="Gene3D" id="2.120.10.30">
    <property type="entry name" value="TolB, C-terminal domain"/>
    <property type="match status" value="3"/>
</dbReference>
<feature type="domain" description="Sushi" evidence="12">
    <location>
        <begin position="1062"/>
        <end position="1122"/>
    </location>
</feature>
<feature type="repeat" description="LDL-receptor class B" evidence="7">
    <location>
        <begin position="783"/>
        <end position="825"/>
    </location>
</feature>
<dbReference type="PROSITE" id="PS50825">
    <property type="entry name" value="HYR"/>
    <property type="match status" value="5"/>
</dbReference>
<dbReference type="Pfam" id="PF00084">
    <property type="entry name" value="Sushi"/>
    <property type="match status" value="9"/>
</dbReference>
<evidence type="ECO:0000256" key="8">
    <source>
        <dbReference type="SAM" id="MobiDB-lite"/>
    </source>
</evidence>
<keyword evidence="1" id="KW-0245">EGF-like domain</keyword>
<dbReference type="FunFam" id="2.10.50.10:FF:000032">
    <property type="entry name" value="Uncharacterized protein, isoform A"/>
    <property type="match status" value="1"/>
</dbReference>
<dbReference type="Pfam" id="PF07699">
    <property type="entry name" value="Ephrin_rec_like"/>
    <property type="match status" value="2"/>
</dbReference>
<feature type="chain" id="PRO_5034998779" evidence="10">
    <location>
        <begin position="38"/>
        <end position="2658"/>
    </location>
</feature>
<feature type="disulfide bond" evidence="6">
    <location>
        <begin position="1064"/>
        <end position="1107"/>
    </location>
</feature>
<gene>
    <name evidence="14" type="primary">LOC110980748</name>
</gene>
<evidence type="ECO:0000256" key="4">
    <source>
        <dbReference type="ARBA" id="ARBA00023157"/>
    </source>
</evidence>
<dbReference type="FunFam" id="2.120.10.30:FF:000132">
    <property type="entry name" value="Uncharacterized protein"/>
    <property type="match status" value="1"/>
</dbReference>
<dbReference type="InterPro" id="IPR035976">
    <property type="entry name" value="Sushi/SCR/CCP_sf"/>
</dbReference>
<proteinExistence type="predicted"/>
<feature type="disulfide bond" evidence="6">
    <location>
        <begin position="1032"/>
        <end position="1059"/>
    </location>
</feature>
<reference evidence="14" key="1">
    <citation type="submission" date="2025-08" db="UniProtKB">
        <authorList>
            <consortium name="RefSeq"/>
        </authorList>
    </citation>
    <scope>IDENTIFICATION</scope>
</reference>
<keyword evidence="4 6" id="KW-1015">Disulfide bond</keyword>
<evidence type="ECO:0000256" key="1">
    <source>
        <dbReference type="ARBA" id="ARBA00022536"/>
    </source>
</evidence>
<dbReference type="Proteomes" id="UP000694845">
    <property type="component" value="Unplaced"/>
</dbReference>
<feature type="repeat" description="LDL-receptor class B" evidence="7">
    <location>
        <begin position="151"/>
        <end position="193"/>
    </location>
</feature>
<feature type="compositionally biased region" description="Polar residues" evidence="8">
    <location>
        <begin position="2510"/>
        <end position="2522"/>
    </location>
</feature>
<feature type="domain" description="HYR" evidence="11">
    <location>
        <begin position="1453"/>
        <end position="1537"/>
    </location>
</feature>
<evidence type="ECO:0000256" key="2">
    <source>
        <dbReference type="ARBA" id="ARBA00022729"/>
    </source>
</evidence>
<dbReference type="SUPFAM" id="SSF63825">
    <property type="entry name" value="YWTD domain"/>
    <property type="match status" value="3"/>
</dbReference>
<feature type="region of interest" description="Disordered" evidence="8">
    <location>
        <begin position="2241"/>
        <end position="2261"/>
    </location>
</feature>
<protein>
    <submittedName>
        <fullName evidence="14">Sushi, von Willebrand factor type A, EGF and pentraxin domain-containing protein 1-like isoform X1</fullName>
    </submittedName>
</protein>
<dbReference type="InterPro" id="IPR050778">
    <property type="entry name" value="Cueball_EGF_LRP_Nidogen"/>
</dbReference>
<dbReference type="SMART" id="SM00179">
    <property type="entry name" value="EGF_CA"/>
    <property type="match status" value="1"/>
</dbReference>
<dbReference type="SUPFAM" id="SSF57535">
    <property type="entry name" value="Complement control module/SCR domain"/>
    <property type="match status" value="11"/>
</dbReference>